<comment type="caution">
    <text evidence="1">The sequence shown here is derived from an EMBL/GenBank/DDBJ whole genome shotgun (WGS) entry which is preliminary data.</text>
</comment>
<keyword evidence="2" id="KW-1185">Reference proteome</keyword>
<organism evidence="1 2">
    <name type="scientific">Hyalomma asiaticum</name>
    <name type="common">Tick</name>
    <dbReference type="NCBI Taxonomy" id="266040"/>
    <lineage>
        <taxon>Eukaryota</taxon>
        <taxon>Metazoa</taxon>
        <taxon>Ecdysozoa</taxon>
        <taxon>Arthropoda</taxon>
        <taxon>Chelicerata</taxon>
        <taxon>Arachnida</taxon>
        <taxon>Acari</taxon>
        <taxon>Parasitiformes</taxon>
        <taxon>Ixodida</taxon>
        <taxon>Ixodoidea</taxon>
        <taxon>Ixodidae</taxon>
        <taxon>Hyalomminae</taxon>
        <taxon>Hyalomma</taxon>
    </lineage>
</organism>
<accession>A0ACB7SGD1</accession>
<reference evidence="1" key="1">
    <citation type="submission" date="2020-05" db="EMBL/GenBank/DDBJ databases">
        <title>Large-scale comparative analyses of tick genomes elucidate their genetic diversity and vector capacities.</title>
        <authorList>
            <person name="Jia N."/>
            <person name="Wang J."/>
            <person name="Shi W."/>
            <person name="Du L."/>
            <person name="Sun Y."/>
            <person name="Zhan W."/>
            <person name="Jiang J."/>
            <person name="Wang Q."/>
            <person name="Zhang B."/>
            <person name="Ji P."/>
            <person name="Sakyi L.B."/>
            <person name="Cui X."/>
            <person name="Yuan T."/>
            <person name="Jiang B."/>
            <person name="Yang W."/>
            <person name="Lam T.T.-Y."/>
            <person name="Chang Q."/>
            <person name="Ding S."/>
            <person name="Wang X."/>
            <person name="Zhu J."/>
            <person name="Ruan X."/>
            <person name="Zhao L."/>
            <person name="Wei J."/>
            <person name="Que T."/>
            <person name="Du C."/>
            <person name="Cheng J."/>
            <person name="Dai P."/>
            <person name="Han X."/>
            <person name="Huang E."/>
            <person name="Gao Y."/>
            <person name="Liu J."/>
            <person name="Shao H."/>
            <person name="Ye R."/>
            <person name="Li L."/>
            <person name="Wei W."/>
            <person name="Wang X."/>
            <person name="Wang C."/>
            <person name="Yang T."/>
            <person name="Huo Q."/>
            <person name="Li W."/>
            <person name="Guo W."/>
            <person name="Chen H."/>
            <person name="Zhou L."/>
            <person name="Ni X."/>
            <person name="Tian J."/>
            <person name="Zhou Y."/>
            <person name="Sheng Y."/>
            <person name="Liu T."/>
            <person name="Pan Y."/>
            <person name="Xia L."/>
            <person name="Li J."/>
            <person name="Zhao F."/>
            <person name="Cao W."/>
        </authorList>
    </citation>
    <scope>NUCLEOTIDE SEQUENCE</scope>
    <source>
        <strain evidence="1">Hyas-2018</strain>
    </source>
</reference>
<protein>
    <submittedName>
        <fullName evidence="1">Uncharacterized protein</fullName>
    </submittedName>
</protein>
<proteinExistence type="predicted"/>
<dbReference type="EMBL" id="CM023484">
    <property type="protein sequence ID" value="KAH6933928.1"/>
    <property type="molecule type" value="Genomic_DNA"/>
</dbReference>
<name>A0ACB7SGD1_HYAAI</name>
<evidence type="ECO:0000313" key="1">
    <source>
        <dbReference type="EMBL" id="KAH6933928.1"/>
    </source>
</evidence>
<gene>
    <name evidence="1" type="ORF">HPB50_018870</name>
</gene>
<dbReference type="Proteomes" id="UP000821845">
    <property type="component" value="Chromosome 4"/>
</dbReference>
<evidence type="ECO:0000313" key="2">
    <source>
        <dbReference type="Proteomes" id="UP000821845"/>
    </source>
</evidence>
<sequence length="230" mass="25126">MDVVHVEGTTLQAKDYNPADWTTVIGTYKGKSQSKARMHDQEEASEEQKAREERTATLPASAWRPAYRPNSAQLRATQQVTRNSRQMAPLPQHANKVVFRSQGGQFMPNIQPQLLLRCLCSVAKVPLDADVEIGVHPTNNTCTVAPTSEDAALNLAKVRSLTLNGKAYVIAAYIAPAADTNHFSLLRRHWRSSMDSDFPTVAPGSPIRGCRLSVTSAEDSPTKSSLDEAG</sequence>